<dbReference type="Gene3D" id="3.90.1150.10">
    <property type="entry name" value="Aspartate Aminotransferase, domain 1"/>
    <property type="match status" value="1"/>
</dbReference>
<dbReference type="PIRSF" id="PIRSF000390">
    <property type="entry name" value="PLP_StrS"/>
    <property type="match status" value="1"/>
</dbReference>
<evidence type="ECO:0000256" key="3">
    <source>
        <dbReference type="ARBA" id="ARBA00037999"/>
    </source>
</evidence>
<accession>E0RYX2</accession>
<keyword evidence="5" id="KW-0808">Transferase</keyword>
<keyword evidence="5" id="KW-0032">Aminotransferase</keyword>
<sequence length="454" mass="51007">MSKDLIEEKKARQEIFDKVAEYYKNFLKADTESFTEGDRIPYAGRVFDEKEVINLVDSSLDFWLTAGRYTDEFEKRFAQLLGVKYANLVNSGSSANLIAFMALTAPELGDRQIKRGDEVITVACGFPTTVAPIMQYGAIPVFLDVTVPEYNIDVTDLEAALSEKTKAVMIAHTLGNPFNLGEIKAFCDKHNLWLVEDNCDSLGSEYTIDGETRYTGTWGDIGTSSFYPPHHITMGEGGCVYTNNALLNKLIKSYRDWGRDCVCPPGKDNFCGRRFDGQFGQLPVGYDHKYVYSHLGYNLKATDMQAAVGCAQLDKLVGFADSRRHNWERLHEDLADLGDVLILPEASKGSKPSWFGFIMSVREGAVDSKGEPVTRNRITRALEDNNIQTRLLFSGNIIRHPAFDEYRDTDAYRVVGDLKTTDFIMNNSFWVGVYPGLNDTKIDFIANVIRNALR</sequence>
<comment type="cofactor">
    <cofactor evidence="1">
        <name>pyridoxal 5'-phosphate</name>
        <dbReference type="ChEBI" id="CHEBI:597326"/>
    </cofactor>
</comment>
<dbReference type="FunFam" id="3.40.640.10:FF:000079">
    <property type="entry name" value="LPS biosynthesis protein"/>
    <property type="match status" value="1"/>
</dbReference>
<name>E0RYX2_BUTPB</name>
<dbReference type="PANTHER" id="PTHR30244:SF34">
    <property type="entry name" value="DTDP-4-AMINO-4,6-DIDEOXYGALACTOSE TRANSAMINASE"/>
    <property type="match status" value="1"/>
</dbReference>
<dbReference type="Pfam" id="PF01041">
    <property type="entry name" value="DegT_DnrJ_EryC1"/>
    <property type="match status" value="1"/>
</dbReference>
<dbReference type="NCBIfam" id="NF011936">
    <property type="entry name" value="PRK15407.1"/>
    <property type="match status" value="1"/>
</dbReference>
<dbReference type="CDD" id="cd00616">
    <property type="entry name" value="AHBA_syn"/>
    <property type="match status" value="1"/>
</dbReference>
<dbReference type="SUPFAM" id="SSF53383">
    <property type="entry name" value="PLP-dependent transferases"/>
    <property type="match status" value="1"/>
</dbReference>
<dbReference type="InterPro" id="IPR015424">
    <property type="entry name" value="PyrdxlP-dep_Trfase"/>
</dbReference>
<dbReference type="AlphaFoldDB" id="E0RYX2"/>
<organism evidence="5 6">
    <name type="scientific">Butyrivibrio proteoclasticus (strain ATCC 51982 / DSM 14932 / B316)</name>
    <name type="common">Clostridium proteoclasticum</name>
    <dbReference type="NCBI Taxonomy" id="515622"/>
    <lineage>
        <taxon>Bacteria</taxon>
        <taxon>Bacillati</taxon>
        <taxon>Bacillota</taxon>
        <taxon>Clostridia</taxon>
        <taxon>Lachnospirales</taxon>
        <taxon>Lachnospiraceae</taxon>
        <taxon>Butyrivibrio</taxon>
    </lineage>
</organism>
<evidence type="ECO:0000256" key="4">
    <source>
        <dbReference type="RuleBase" id="RU004508"/>
    </source>
</evidence>
<dbReference type="Proteomes" id="UP000001299">
    <property type="component" value="Chromosome 1"/>
</dbReference>
<reference evidence="5 6" key="1">
    <citation type="journal article" date="2010" name="PLoS ONE">
        <title>The glycobiome of the rumen bacterium Butyrivibrio proteoclasticus B316(T) highlights adaptation to a polysaccharide-rich environment.</title>
        <authorList>
            <person name="Kelly W.J."/>
            <person name="Leahy S.C."/>
            <person name="Altermann E."/>
            <person name="Yeoman C.J."/>
            <person name="Dunne J.C."/>
            <person name="Kong Z."/>
            <person name="Pacheco D.M."/>
            <person name="Li D."/>
            <person name="Noel S.J."/>
            <person name="Moon C.D."/>
            <person name="Cookson A.L."/>
            <person name="Attwood G.T."/>
        </authorList>
    </citation>
    <scope>NUCLEOTIDE SEQUENCE [LARGE SCALE GENOMIC DNA]</scope>
    <source>
        <strain evidence="6">ATCC 51982 / DSM 14932 / B316</strain>
    </source>
</reference>
<dbReference type="InterPro" id="IPR015422">
    <property type="entry name" value="PyrdxlP-dep_Trfase_small"/>
</dbReference>
<proteinExistence type="inferred from homology"/>
<comment type="similarity">
    <text evidence="3 4">Belongs to the DegT/DnrJ/EryC1 family.</text>
</comment>
<evidence type="ECO:0000313" key="5">
    <source>
        <dbReference type="EMBL" id="ADL35044.1"/>
    </source>
</evidence>
<dbReference type="InterPro" id="IPR015421">
    <property type="entry name" value="PyrdxlP-dep_Trfase_major"/>
</dbReference>
<evidence type="ECO:0000256" key="1">
    <source>
        <dbReference type="ARBA" id="ARBA00001933"/>
    </source>
</evidence>
<dbReference type="KEGG" id="bpb:bpr_I2311"/>
<dbReference type="EMBL" id="CP001810">
    <property type="protein sequence ID" value="ADL35044.1"/>
    <property type="molecule type" value="Genomic_DNA"/>
</dbReference>
<evidence type="ECO:0000256" key="2">
    <source>
        <dbReference type="ARBA" id="ARBA00022898"/>
    </source>
</evidence>
<dbReference type="PANTHER" id="PTHR30244">
    <property type="entry name" value="TRANSAMINASE"/>
    <property type="match status" value="1"/>
</dbReference>
<protein>
    <submittedName>
        <fullName evidence="5">Aminotransferase DegT/DnrJ/EryC1/StrS family</fullName>
        <ecNumber evidence="5">2.6.1.-</ecNumber>
    </submittedName>
</protein>
<dbReference type="HOGENOM" id="CLU_033332_5_0_9"/>
<dbReference type="Gene3D" id="3.40.640.10">
    <property type="entry name" value="Type I PLP-dependent aspartate aminotransferase-like (Major domain)"/>
    <property type="match status" value="1"/>
</dbReference>
<dbReference type="GO" id="GO:0000271">
    <property type="term" value="P:polysaccharide biosynthetic process"/>
    <property type="evidence" value="ECO:0007669"/>
    <property type="project" value="TreeGrafter"/>
</dbReference>
<dbReference type="GO" id="GO:0030170">
    <property type="term" value="F:pyridoxal phosphate binding"/>
    <property type="evidence" value="ECO:0007669"/>
    <property type="project" value="TreeGrafter"/>
</dbReference>
<dbReference type="eggNOG" id="COG0399">
    <property type="taxonomic scope" value="Bacteria"/>
</dbReference>
<dbReference type="InterPro" id="IPR000653">
    <property type="entry name" value="DegT/StrS_aminotransferase"/>
</dbReference>
<dbReference type="RefSeq" id="WP_013281697.1">
    <property type="nucleotide sequence ID" value="NC_014387.1"/>
</dbReference>
<evidence type="ECO:0000313" key="6">
    <source>
        <dbReference type="Proteomes" id="UP000001299"/>
    </source>
</evidence>
<dbReference type="GO" id="GO:0008483">
    <property type="term" value="F:transaminase activity"/>
    <property type="evidence" value="ECO:0007669"/>
    <property type="project" value="UniProtKB-KW"/>
</dbReference>
<dbReference type="EC" id="2.6.1.-" evidence="5"/>
<keyword evidence="6" id="KW-1185">Reference proteome</keyword>
<gene>
    <name evidence="5" type="ordered locus">bpr_I2311</name>
</gene>
<dbReference type="STRING" id="515622.bpr_I2311"/>
<keyword evidence="2 4" id="KW-0663">Pyridoxal phosphate</keyword>